<protein>
    <submittedName>
        <fullName evidence="1">Rrf2 family transcriptional regulator</fullName>
    </submittedName>
</protein>
<keyword evidence="2" id="KW-1185">Reference proteome</keyword>
<evidence type="ECO:0000313" key="1">
    <source>
        <dbReference type="EMBL" id="QKF07519.1"/>
    </source>
</evidence>
<dbReference type="PROSITE" id="PS01332">
    <property type="entry name" value="HTH_RRF2_1"/>
    <property type="match status" value="1"/>
</dbReference>
<dbReference type="InterPro" id="IPR036390">
    <property type="entry name" value="WH_DNA-bd_sf"/>
</dbReference>
<organism evidence="1 2">
    <name type="scientific">Berryella wangjianweii</name>
    <dbReference type="NCBI Taxonomy" id="2734634"/>
    <lineage>
        <taxon>Bacteria</taxon>
        <taxon>Bacillati</taxon>
        <taxon>Actinomycetota</taxon>
        <taxon>Coriobacteriia</taxon>
        <taxon>Eggerthellales</taxon>
        <taxon>Eggerthellaceae</taxon>
        <taxon>Berryella</taxon>
    </lineage>
</organism>
<accession>A0A6M8J804</accession>
<gene>
    <name evidence="1" type="ORF">HLV38_04855</name>
</gene>
<dbReference type="PANTHER" id="PTHR33221:SF15">
    <property type="entry name" value="HTH-TYPE TRANSCRIPTIONAL REGULATOR YWGB-RELATED"/>
    <property type="match status" value="1"/>
</dbReference>
<evidence type="ECO:0000313" key="2">
    <source>
        <dbReference type="Proteomes" id="UP000503297"/>
    </source>
</evidence>
<name>A0A6M8J804_9ACTN</name>
<dbReference type="PROSITE" id="PS51197">
    <property type="entry name" value="HTH_RRF2_2"/>
    <property type="match status" value="1"/>
</dbReference>
<dbReference type="InterPro" id="IPR000944">
    <property type="entry name" value="Tscrpt_reg_Rrf2"/>
</dbReference>
<dbReference type="GO" id="GO:0003700">
    <property type="term" value="F:DNA-binding transcription factor activity"/>
    <property type="evidence" value="ECO:0007669"/>
    <property type="project" value="TreeGrafter"/>
</dbReference>
<dbReference type="SUPFAM" id="SSF46785">
    <property type="entry name" value="Winged helix' DNA-binding domain"/>
    <property type="match status" value="1"/>
</dbReference>
<dbReference type="Pfam" id="PF02082">
    <property type="entry name" value="Rrf2"/>
    <property type="match status" value="1"/>
</dbReference>
<dbReference type="PANTHER" id="PTHR33221">
    <property type="entry name" value="WINGED HELIX-TURN-HELIX TRANSCRIPTIONAL REGULATOR, RRF2 FAMILY"/>
    <property type="match status" value="1"/>
</dbReference>
<sequence length="135" mass="15040">MMYLAINGGTCSSKEISERMDIPRDYLIQLGLKLRNAGLINARPGKNGGYTLARPASEITIHDINEAFDEERKMPRHPLVGNNADREVVERVSLATGFILSSVEWFLGRISIQDLLDASENGETAEKFFERVSGK</sequence>
<proteinExistence type="predicted"/>
<dbReference type="Proteomes" id="UP000503297">
    <property type="component" value="Chromosome"/>
</dbReference>
<dbReference type="Gene3D" id="1.10.10.10">
    <property type="entry name" value="Winged helix-like DNA-binding domain superfamily/Winged helix DNA-binding domain"/>
    <property type="match status" value="1"/>
</dbReference>
<dbReference type="AlphaFoldDB" id="A0A6M8J804"/>
<dbReference type="InterPro" id="IPR036388">
    <property type="entry name" value="WH-like_DNA-bd_sf"/>
</dbReference>
<dbReference type="NCBIfam" id="TIGR00738">
    <property type="entry name" value="rrf2_super"/>
    <property type="match status" value="1"/>
</dbReference>
<dbReference type="InterPro" id="IPR030489">
    <property type="entry name" value="TR_Rrf2-type_CS"/>
</dbReference>
<dbReference type="KEGG" id="bwa:HLV38_04855"/>
<dbReference type="EMBL" id="CP053716">
    <property type="protein sequence ID" value="QKF07519.1"/>
    <property type="molecule type" value="Genomic_DNA"/>
</dbReference>
<reference evidence="2" key="1">
    <citation type="submission" date="2020-05" db="EMBL/GenBank/DDBJ databases">
        <title>Novel species in genus Nocardioides.</title>
        <authorList>
            <person name="Zhang G."/>
        </authorList>
    </citation>
    <scope>NUCLEOTIDE SEQUENCE [LARGE SCALE GENOMIC DNA]</scope>
    <source>
        <strain evidence="2">zg-1050</strain>
    </source>
</reference>
<dbReference type="GO" id="GO:0005829">
    <property type="term" value="C:cytosol"/>
    <property type="evidence" value="ECO:0007669"/>
    <property type="project" value="TreeGrafter"/>
</dbReference>